<dbReference type="PANTHER" id="PTHR47683">
    <property type="entry name" value="PSEUDOURIDINE SYNTHASE FAMILY PROTEIN-RELATED"/>
    <property type="match status" value="1"/>
</dbReference>
<evidence type="ECO:0000259" key="4">
    <source>
        <dbReference type="Pfam" id="PF00849"/>
    </source>
</evidence>
<accession>A0ABQ3L0G1</accession>
<sequence>MNKTKAAAWPKHKAFSKKNNRTKVENPLLVLFNKPYDVLSQFTDNSTPPRATLADFIQIPNVYAAGRLDRDSEGLLLLTNCGRTQQKISDPKFKAPKTYWVQVEGEITDEALAALARGITLNDGPTLPATALRMAEPAVWQRQPPVRYRAAIPTSWLSLTINEGRNRQVRRMTAAAGFPTLRLIRAQIGQWHLGDLAPGESRTIELTTNDF</sequence>
<dbReference type="Pfam" id="PF00849">
    <property type="entry name" value="PseudoU_synth_2"/>
    <property type="match status" value="1"/>
</dbReference>
<evidence type="ECO:0000256" key="3">
    <source>
        <dbReference type="RuleBase" id="RU003887"/>
    </source>
</evidence>
<feature type="domain" description="Pseudouridine synthase RsuA/RluA-like" evidence="4">
    <location>
        <begin position="29"/>
        <end position="175"/>
    </location>
</feature>
<name>A0ABQ3L0G1_9ALTE</name>
<reference evidence="6" key="1">
    <citation type="journal article" date="2019" name="Int. J. Syst. Evol. Microbiol.">
        <title>The Global Catalogue of Microorganisms (GCM) 10K type strain sequencing project: providing services to taxonomists for standard genome sequencing and annotation.</title>
        <authorList>
            <consortium name="The Broad Institute Genomics Platform"/>
            <consortium name="The Broad Institute Genome Sequencing Center for Infectious Disease"/>
            <person name="Wu L."/>
            <person name="Ma J."/>
        </authorList>
    </citation>
    <scope>NUCLEOTIDE SEQUENCE [LARGE SCALE GENOMIC DNA]</scope>
    <source>
        <strain evidence="6">CGMCC 1.7003</strain>
    </source>
</reference>
<comment type="caution">
    <text evidence="5">The sequence shown here is derived from an EMBL/GenBank/DDBJ whole genome shotgun (WGS) entry which is preliminary data.</text>
</comment>
<dbReference type="InterPro" id="IPR042092">
    <property type="entry name" value="PsdUridine_s_RsuA/RluB/E/F_cat"/>
</dbReference>
<keyword evidence="6" id="KW-1185">Reference proteome</keyword>
<dbReference type="InterPro" id="IPR020094">
    <property type="entry name" value="TruA/RsuA/RluB/E/F_N"/>
</dbReference>
<dbReference type="SUPFAM" id="SSF55120">
    <property type="entry name" value="Pseudouridine synthase"/>
    <property type="match status" value="1"/>
</dbReference>
<dbReference type="NCBIfam" id="TIGR00093">
    <property type="entry name" value="pseudouridine synthase"/>
    <property type="match status" value="1"/>
</dbReference>
<dbReference type="InterPro" id="IPR006145">
    <property type="entry name" value="PsdUridine_synth_RsuA/RluA"/>
</dbReference>
<dbReference type="InterPro" id="IPR050343">
    <property type="entry name" value="RsuA_PseudoU_synthase"/>
</dbReference>
<dbReference type="Gene3D" id="3.30.70.1560">
    <property type="entry name" value="Alpha-L RNA-binding motif"/>
    <property type="match status" value="1"/>
</dbReference>
<evidence type="ECO:0000313" key="5">
    <source>
        <dbReference type="EMBL" id="GHG71821.1"/>
    </source>
</evidence>
<evidence type="ECO:0000256" key="1">
    <source>
        <dbReference type="ARBA" id="ARBA00008348"/>
    </source>
</evidence>
<organism evidence="5 6">
    <name type="scientific">Alishewanella longhuensis</name>
    <dbReference type="NCBI Taxonomy" id="1091037"/>
    <lineage>
        <taxon>Bacteria</taxon>
        <taxon>Pseudomonadati</taxon>
        <taxon>Pseudomonadota</taxon>
        <taxon>Gammaproteobacteria</taxon>
        <taxon>Alteromonadales</taxon>
        <taxon>Alteromonadaceae</taxon>
        <taxon>Alishewanella</taxon>
    </lineage>
</organism>
<protein>
    <recommendedName>
        <fullName evidence="3">Pseudouridine synthase</fullName>
        <ecNumber evidence="3">5.4.99.-</ecNumber>
    </recommendedName>
</protein>
<dbReference type="InterPro" id="IPR020103">
    <property type="entry name" value="PsdUridine_synth_cat_dom_sf"/>
</dbReference>
<keyword evidence="2 3" id="KW-0413">Isomerase</keyword>
<evidence type="ECO:0000256" key="2">
    <source>
        <dbReference type="ARBA" id="ARBA00023235"/>
    </source>
</evidence>
<dbReference type="InterPro" id="IPR018496">
    <property type="entry name" value="PsdUridine_synth_RsuA/RluB_CS"/>
</dbReference>
<proteinExistence type="inferred from homology"/>
<dbReference type="EC" id="5.4.99.-" evidence="3"/>
<evidence type="ECO:0000313" key="6">
    <source>
        <dbReference type="Proteomes" id="UP000659697"/>
    </source>
</evidence>
<gene>
    <name evidence="5" type="primary">rluE</name>
    <name evidence="5" type="ORF">GCM10010919_23610</name>
</gene>
<dbReference type="InterPro" id="IPR000748">
    <property type="entry name" value="PsdUridine_synth_RsuA/RluB/E/F"/>
</dbReference>
<dbReference type="EMBL" id="BNAO01000005">
    <property type="protein sequence ID" value="GHG71821.1"/>
    <property type="molecule type" value="Genomic_DNA"/>
</dbReference>
<dbReference type="Proteomes" id="UP000659697">
    <property type="component" value="Unassembled WGS sequence"/>
</dbReference>
<comment type="similarity">
    <text evidence="1 3">Belongs to the pseudouridine synthase RsuA family.</text>
</comment>
<dbReference type="PROSITE" id="PS01149">
    <property type="entry name" value="PSI_RSU"/>
    <property type="match status" value="1"/>
</dbReference>
<dbReference type="RefSeq" id="WP_229833549.1">
    <property type="nucleotide sequence ID" value="NZ_BNAO01000005.1"/>
</dbReference>
<dbReference type="Gene3D" id="3.30.70.580">
    <property type="entry name" value="Pseudouridine synthase I, catalytic domain, N-terminal subdomain"/>
    <property type="match status" value="1"/>
</dbReference>
<dbReference type="PANTHER" id="PTHR47683:SF2">
    <property type="entry name" value="RNA-BINDING S4 DOMAIN-CONTAINING PROTEIN"/>
    <property type="match status" value="1"/>
</dbReference>